<dbReference type="Proteomes" id="UP000186720">
    <property type="component" value="Unassembled WGS sequence"/>
</dbReference>
<evidence type="ECO:0000256" key="9">
    <source>
        <dbReference type="ARBA" id="ARBA00023136"/>
    </source>
</evidence>
<comment type="function">
    <text evidence="11 15">F(1)F(0) ATP synthase produces ATP from ADP in the presence of a proton or sodium gradient. F-type ATPases consist of two structural domains, F(1) containing the extramembraneous catalytic core and F(0) containing the membrane proton channel, linked together by a central stalk and a peripheral stalk. During catalysis, ATP synthesis in the catalytic domain of F(1) is coupled via a rotary mechanism of the central stalk subunits to proton translocation.</text>
</comment>
<dbReference type="EMBL" id="MPPL01000001">
    <property type="protein sequence ID" value="OKS87968.1"/>
    <property type="molecule type" value="Genomic_DNA"/>
</dbReference>
<evidence type="ECO:0000256" key="8">
    <source>
        <dbReference type="ARBA" id="ARBA00023065"/>
    </source>
</evidence>
<comment type="subcellular location">
    <subcellularLocation>
        <location evidence="15">Cell membrane</location>
        <topology evidence="15">Single-pass membrane protein</topology>
    </subcellularLocation>
    <subcellularLocation>
        <location evidence="14">Endomembrane system</location>
        <topology evidence="14">Single-pass membrane protein</topology>
    </subcellularLocation>
</comment>
<keyword evidence="9 15" id="KW-0472">Membrane</keyword>
<evidence type="ECO:0000256" key="2">
    <source>
        <dbReference type="ARBA" id="ARBA00022448"/>
    </source>
</evidence>
<keyword evidence="3 15" id="KW-1003">Cell membrane</keyword>
<feature type="transmembrane region" description="Helical" evidence="15">
    <location>
        <begin position="25"/>
        <end position="45"/>
    </location>
</feature>
<dbReference type="HAMAP" id="MF_01398">
    <property type="entry name" value="ATP_synth_b_bprime"/>
    <property type="match status" value="1"/>
</dbReference>
<keyword evidence="6 15" id="KW-0375">Hydrogen ion transport</keyword>
<keyword evidence="5 15" id="KW-0812">Transmembrane</keyword>
<evidence type="ECO:0000256" key="10">
    <source>
        <dbReference type="ARBA" id="ARBA00023310"/>
    </source>
</evidence>
<dbReference type="GO" id="GO:0046961">
    <property type="term" value="F:proton-transporting ATPase activity, rotational mechanism"/>
    <property type="evidence" value="ECO:0007669"/>
    <property type="project" value="TreeGrafter"/>
</dbReference>
<keyword evidence="19" id="KW-1185">Reference proteome</keyword>
<evidence type="ECO:0000256" key="17">
    <source>
        <dbReference type="SAM" id="Coils"/>
    </source>
</evidence>
<evidence type="ECO:0000313" key="18">
    <source>
        <dbReference type="EMBL" id="OKS87968.1"/>
    </source>
</evidence>
<dbReference type="AlphaFoldDB" id="A0A1Q6A1U7"/>
<dbReference type="GO" id="GO:0046933">
    <property type="term" value="F:proton-transporting ATP synthase activity, rotational mechanism"/>
    <property type="evidence" value="ECO:0007669"/>
    <property type="project" value="UniProtKB-UniRule"/>
</dbReference>
<organism evidence="18 19">
    <name type="scientific">Mucilaginibacter polytrichastri</name>
    <dbReference type="NCBI Taxonomy" id="1302689"/>
    <lineage>
        <taxon>Bacteria</taxon>
        <taxon>Pseudomonadati</taxon>
        <taxon>Bacteroidota</taxon>
        <taxon>Sphingobacteriia</taxon>
        <taxon>Sphingobacteriales</taxon>
        <taxon>Sphingobacteriaceae</taxon>
        <taxon>Mucilaginibacter</taxon>
    </lineage>
</organism>
<name>A0A1Q6A1U7_9SPHI</name>
<comment type="subunit">
    <text evidence="15">F-type ATPases have 2 components, F(1) - the catalytic core - and F(0) - the membrane proton channel. F(1) has five subunits: alpha(3), beta(3), gamma(1), delta(1), epsilon(1). F(0) has three main subunits: a(1), b(2) and c(10-14). The alpha and beta chains form an alternating ring which encloses part of the gamma chain. F(1) is attached to F(0) by a central stalk formed by the gamma and epsilon chains, while a peripheral stalk is formed by the delta and b chains.</text>
</comment>
<evidence type="ECO:0000256" key="13">
    <source>
        <dbReference type="ARBA" id="ARBA00026054"/>
    </source>
</evidence>
<keyword evidence="17" id="KW-0175">Coiled coil</keyword>
<dbReference type="Pfam" id="PF00430">
    <property type="entry name" value="ATP-synt_B"/>
    <property type="match status" value="1"/>
</dbReference>
<dbReference type="NCBIfam" id="TIGR01144">
    <property type="entry name" value="ATP_synt_b"/>
    <property type="match status" value="1"/>
</dbReference>
<comment type="function">
    <text evidence="12">Component of the F(0) channel, it forms part of the peripheral stalk, linking F(1) to F(0). The b'-subunit is a diverged and duplicated form of b found in plants and photosynthetic bacteria.</text>
</comment>
<feature type="coiled-coil region" evidence="17">
    <location>
        <begin position="52"/>
        <end position="115"/>
    </location>
</feature>
<evidence type="ECO:0000256" key="1">
    <source>
        <dbReference type="ARBA" id="ARBA00005513"/>
    </source>
</evidence>
<dbReference type="InterPro" id="IPR005864">
    <property type="entry name" value="ATP_synth_F0_bsu_bac"/>
</dbReference>
<keyword evidence="10 15" id="KW-0066">ATP synthesis</keyword>
<accession>A0A1Q6A1U7</accession>
<evidence type="ECO:0000256" key="14">
    <source>
        <dbReference type="ARBA" id="ARBA00037847"/>
    </source>
</evidence>
<keyword evidence="2 15" id="KW-0813">Transport</keyword>
<evidence type="ECO:0000256" key="11">
    <source>
        <dbReference type="ARBA" id="ARBA00025198"/>
    </source>
</evidence>
<dbReference type="STRING" id="1302689.RG47T_3432"/>
<proteinExistence type="inferred from homology"/>
<evidence type="ECO:0000256" key="4">
    <source>
        <dbReference type="ARBA" id="ARBA00022547"/>
    </source>
</evidence>
<reference evidence="18 19" key="1">
    <citation type="submission" date="2016-11" db="EMBL/GenBank/DDBJ databases">
        <title>Whole Genome Sequencing of Mucilaginibacter polytrichastri RG4-7(T) isolated from the moss sample.</title>
        <authorList>
            <person name="Li Y."/>
        </authorList>
    </citation>
    <scope>NUCLEOTIDE SEQUENCE [LARGE SCALE GENOMIC DNA]</scope>
    <source>
        <strain evidence="18 19">RG4-7</strain>
    </source>
</reference>
<dbReference type="InterPro" id="IPR050059">
    <property type="entry name" value="ATP_synthase_B_chain"/>
</dbReference>
<dbReference type="CDD" id="cd06503">
    <property type="entry name" value="ATP-synt_Fo_b"/>
    <property type="match status" value="1"/>
</dbReference>
<comment type="caution">
    <text evidence="18">The sequence shown here is derived from an EMBL/GenBank/DDBJ whole genome shotgun (WGS) entry which is preliminary data.</text>
</comment>
<evidence type="ECO:0000256" key="5">
    <source>
        <dbReference type="ARBA" id="ARBA00022692"/>
    </source>
</evidence>
<dbReference type="PANTHER" id="PTHR33445">
    <property type="entry name" value="ATP SYNTHASE SUBUNIT B', CHLOROPLASTIC"/>
    <property type="match status" value="1"/>
</dbReference>
<dbReference type="InterPro" id="IPR002146">
    <property type="entry name" value="ATP_synth_b/b'su_bac/chlpt"/>
</dbReference>
<comment type="subunit">
    <text evidence="13">F-type ATPases have 2 components, F(1) - the catalytic core - and F(0) - the membrane proton channel. F(1) has five subunits: alpha(3), beta(3), gamma(1), delta(1), epsilon(1). F(0) has four main subunits: a(1), b(2) and c(10-14). The alpha and beta chains form an alternating ring which encloses part of the gamma chain. F(1) is attached to F(0) by a central stalk formed by the gamma and epsilon chains, while a peripheral stalk is formed by the delta and b chains.</text>
</comment>
<evidence type="ECO:0000256" key="6">
    <source>
        <dbReference type="ARBA" id="ARBA00022781"/>
    </source>
</evidence>
<dbReference type="GO" id="GO:0005886">
    <property type="term" value="C:plasma membrane"/>
    <property type="evidence" value="ECO:0007669"/>
    <property type="project" value="UniProtKB-SubCell"/>
</dbReference>
<dbReference type="Gene3D" id="1.20.5.620">
    <property type="entry name" value="F1F0 ATP synthase subunit B, membrane domain"/>
    <property type="match status" value="1"/>
</dbReference>
<keyword evidence="4 15" id="KW-0138">CF(0)</keyword>
<dbReference type="InterPro" id="IPR028987">
    <property type="entry name" value="ATP_synth_B-like_membr_sf"/>
</dbReference>
<evidence type="ECO:0000256" key="12">
    <source>
        <dbReference type="ARBA" id="ARBA00025614"/>
    </source>
</evidence>
<protein>
    <recommendedName>
        <fullName evidence="15">ATP synthase subunit b</fullName>
    </recommendedName>
    <alternativeName>
        <fullName evidence="15">ATP synthase F(0) sector subunit b</fullName>
    </alternativeName>
    <alternativeName>
        <fullName evidence="15">ATPase subunit I</fullName>
    </alternativeName>
    <alternativeName>
        <fullName evidence="15">F-type ATPase subunit b</fullName>
        <shortName evidence="15">F-ATPase subunit b</shortName>
    </alternativeName>
</protein>
<keyword evidence="7 15" id="KW-1133">Transmembrane helix</keyword>
<dbReference type="GO" id="GO:0045259">
    <property type="term" value="C:proton-transporting ATP synthase complex"/>
    <property type="evidence" value="ECO:0007669"/>
    <property type="project" value="UniProtKB-KW"/>
</dbReference>
<evidence type="ECO:0000256" key="3">
    <source>
        <dbReference type="ARBA" id="ARBA00022475"/>
    </source>
</evidence>
<evidence type="ECO:0000313" key="19">
    <source>
        <dbReference type="Proteomes" id="UP000186720"/>
    </source>
</evidence>
<evidence type="ECO:0000256" key="7">
    <source>
        <dbReference type="ARBA" id="ARBA00022989"/>
    </source>
</evidence>
<comment type="similarity">
    <text evidence="1 15 16">Belongs to the ATPase B chain family.</text>
</comment>
<evidence type="ECO:0000256" key="16">
    <source>
        <dbReference type="RuleBase" id="RU003848"/>
    </source>
</evidence>
<evidence type="ECO:0000256" key="15">
    <source>
        <dbReference type="HAMAP-Rule" id="MF_01398"/>
    </source>
</evidence>
<sequence length="179" mass="20443">MKIDKDFKYIMEELFDGLLNDHLGFVVWSTVAFVILLILLGKFAWKPIMAAINDRERSIEDALLKAEAAKEEMARLTNENQSLLKQARAERDLILKEARHMKDQIINEAKEAAQAEGARMIEKASIEINNQKAIAIADVKNQVANLSIDIAEKLLRKQFENQREQDQLVADLLKEVKVN</sequence>
<gene>
    <name evidence="15" type="primary">atpF</name>
    <name evidence="18" type="ORF">RG47T_3432</name>
</gene>
<dbReference type="GO" id="GO:0012505">
    <property type="term" value="C:endomembrane system"/>
    <property type="evidence" value="ECO:0007669"/>
    <property type="project" value="UniProtKB-SubCell"/>
</dbReference>
<dbReference type="SUPFAM" id="SSF81573">
    <property type="entry name" value="F1F0 ATP synthase subunit B, membrane domain"/>
    <property type="match status" value="1"/>
</dbReference>
<keyword evidence="8 15" id="KW-0406">Ion transport</keyword>
<dbReference type="PANTHER" id="PTHR33445:SF1">
    <property type="entry name" value="ATP SYNTHASE SUBUNIT B"/>
    <property type="match status" value="1"/>
</dbReference>